<protein>
    <recommendedName>
        <fullName evidence="4">DUF2335 domain-containing protein</fullName>
    </recommendedName>
</protein>
<proteinExistence type="predicted"/>
<dbReference type="RefSeq" id="WP_065840868.1">
    <property type="nucleotide sequence ID" value="NZ_LFLK01000001.1"/>
</dbReference>
<evidence type="ECO:0000256" key="1">
    <source>
        <dbReference type="SAM" id="Phobius"/>
    </source>
</evidence>
<reference evidence="2 3" key="1">
    <citation type="journal article" date="2016" name="Genome Biol. Evol.">
        <title>Comparative Genomics of Campylobacter fetus from Reptiles and Mammals Reveals Divergent Evolution in Host-Associated Lineages.</title>
        <authorList>
            <person name="Gilbert M.J."/>
            <person name="Miller W.G."/>
            <person name="Yee E."/>
            <person name="Zomer A.L."/>
            <person name="van der Graaf-van Bloois L."/>
            <person name="Fitzgerald C."/>
            <person name="Forbes K.J."/>
            <person name="Meric G."/>
            <person name="Sheppard S.K."/>
            <person name="Wagenaar J.A."/>
            <person name="Duim B."/>
        </authorList>
    </citation>
    <scope>NUCLEOTIDE SEQUENCE [LARGE SCALE GENOMIC DNA]</scope>
    <source>
        <strain evidence="2 3">12S02225-3</strain>
    </source>
</reference>
<dbReference type="EMBL" id="LFLK01000001">
    <property type="protein sequence ID" value="OCR91514.1"/>
    <property type="molecule type" value="Genomic_DNA"/>
</dbReference>
<accession>A0AAX0HDB0</accession>
<feature type="transmembrane region" description="Helical" evidence="1">
    <location>
        <begin position="101"/>
        <end position="120"/>
    </location>
</feature>
<name>A0AAX0HDB0_CAMFE</name>
<dbReference type="AlphaFoldDB" id="A0AAX0HDB0"/>
<keyword evidence="1" id="KW-0812">Transmembrane</keyword>
<comment type="caution">
    <text evidence="2">The sequence shown here is derived from an EMBL/GenBank/DDBJ whole genome shotgun (WGS) entry which is preliminary data.</text>
</comment>
<feature type="transmembrane region" description="Helical" evidence="1">
    <location>
        <begin position="74"/>
        <end position="95"/>
    </location>
</feature>
<organism evidence="2 3">
    <name type="scientific">Campylobacter fetus subsp. testudinum</name>
    <dbReference type="NCBI Taxonomy" id="1507806"/>
    <lineage>
        <taxon>Bacteria</taxon>
        <taxon>Pseudomonadati</taxon>
        <taxon>Campylobacterota</taxon>
        <taxon>Epsilonproteobacteria</taxon>
        <taxon>Campylobacterales</taxon>
        <taxon>Campylobacteraceae</taxon>
        <taxon>Campylobacter</taxon>
    </lineage>
</organism>
<keyword evidence="1" id="KW-1133">Transmembrane helix</keyword>
<dbReference type="InterPro" id="IPR019284">
    <property type="entry name" value="RP532"/>
</dbReference>
<dbReference type="Proteomes" id="UP000093100">
    <property type="component" value="Unassembled WGS sequence"/>
</dbReference>
<gene>
    <name evidence="2" type="ORF">CFT12S02225_00165</name>
</gene>
<dbReference type="Pfam" id="PF10097">
    <property type="entry name" value="DUF2335"/>
    <property type="match status" value="1"/>
</dbReference>
<evidence type="ECO:0000313" key="3">
    <source>
        <dbReference type="Proteomes" id="UP000093100"/>
    </source>
</evidence>
<evidence type="ECO:0000313" key="2">
    <source>
        <dbReference type="EMBL" id="OCR91514.1"/>
    </source>
</evidence>
<evidence type="ECO:0008006" key="4">
    <source>
        <dbReference type="Google" id="ProtNLM"/>
    </source>
</evidence>
<sequence>MKNQNSQINKVEQKRVIVSSQHYCGPIPSPEVMDYYKSIDSSFPDRILKMAEEDLKHQHEYKNRVLKLQGRDNLLGLCSAFTITITIVILGSVLLYKGKDVQGFITLLVSAIPAIITYFINKK</sequence>
<keyword evidence="1" id="KW-0472">Membrane</keyword>